<accession>A0A2D0ABV1</accession>
<dbReference type="RefSeq" id="WP_172419316.1">
    <property type="nucleotide sequence ID" value="NZ_NJBA01000032.1"/>
</dbReference>
<evidence type="ECO:0000313" key="2">
    <source>
        <dbReference type="Proteomes" id="UP000198145"/>
    </source>
</evidence>
<comment type="caution">
    <text evidence="1">The sequence shown here is derived from an EMBL/GenBank/DDBJ whole genome shotgun (WGS) entry which is preliminary data.</text>
</comment>
<protein>
    <submittedName>
        <fullName evidence="1">Uncharacterized protein</fullName>
    </submittedName>
</protein>
<evidence type="ECO:0000313" key="1">
    <source>
        <dbReference type="EMBL" id="OWP47354.1"/>
    </source>
</evidence>
<dbReference type="Proteomes" id="UP000198145">
    <property type="component" value="Unassembled WGS sequence"/>
</dbReference>
<feature type="non-terminal residue" evidence="1">
    <location>
        <position position="168"/>
    </location>
</feature>
<dbReference type="EMBL" id="NJBA01000032">
    <property type="protein sequence ID" value="OWP47354.1"/>
    <property type="molecule type" value="Genomic_DNA"/>
</dbReference>
<feature type="non-terminal residue" evidence="1">
    <location>
        <position position="1"/>
    </location>
</feature>
<proteinExistence type="predicted"/>
<organism evidence="1 2">
    <name type="scientific">Pseudomonas nitroreducens</name>
    <dbReference type="NCBI Taxonomy" id="46680"/>
    <lineage>
        <taxon>Bacteria</taxon>
        <taxon>Pseudomonadati</taxon>
        <taxon>Pseudomonadota</taxon>
        <taxon>Gammaproteobacteria</taxon>
        <taxon>Pseudomonadales</taxon>
        <taxon>Pseudomonadaceae</taxon>
        <taxon>Pseudomonas</taxon>
    </lineage>
</organism>
<sequence length="168" mass="19221">ERNRHTKSTQKKVGKIAGVLAVQEDPLSALGTWNGHLNLIILVEGPFDYAAFRAEWGFNVEIKEIPLKHLASAFLEVCKYQAKAVSMGDKKDGSNQPGMVEWEPALWLEWWRANTGFRRTRSYGVLFGVPKPIKPLELQHKIWLGRVRWDGGSYRVEHYDSALQYVDL</sequence>
<gene>
    <name evidence="1" type="ORF">CEG18_29020</name>
</gene>
<name>A0A2D0ABV1_PSENT</name>
<dbReference type="AlphaFoldDB" id="A0A2D0ABV1"/>
<reference evidence="1 2" key="1">
    <citation type="submission" date="2017-06" db="EMBL/GenBank/DDBJ databases">
        <title>Draft genome of Pseudomonas nitroreducens DF05.</title>
        <authorList>
            <person name="Iyer R."/>
        </authorList>
    </citation>
    <scope>NUCLEOTIDE SEQUENCE [LARGE SCALE GENOMIC DNA]</scope>
    <source>
        <strain evidence="1 2">DF05</strain>
    </source>
</reference>